<dbReference type="AlphaFoldDB" id="G0EG11"/>
<dbReference type="HOGENOM" id="CLU_1615374_0_0_2"/>
<dbReference type="RefSeq" id="WP_014026789.1">
    <property type="nucleotide sequence ID" value="NC_015931.1"/>
</dbReference>
<dbReference type="CDD" id="cd05403">
    <property type="entry name" value="NT_KNTase_like"/>
    <property type="match status" value="1"/>
</dbReference>
<evidence type="ECO:0000313" key="2">
    <source>
        <dbReference type="EMBL" id="AEM39112.1"/>
    </source>
</evidence>
<feature type="domain" description="Polymerase nucleotidyl transferase" evidence="1">
    <location>
        <begin position="24"/>
        <end position="67"/>
    </location>
</feature>
<dbReference type="InParanoid" id="G0EG11"/>
<dbReference type="GeneID" id="11138436"/>
<dbReference type="InterPro" id="IPR043519">
    <property type="entry name" value="NT_sf"/>
</dbReference>
<dbReference type="EMBL" id="CP002838">
    <property type="protein sequence ID" value="AEM39112.1"/>
    <property type="molecule type" value="Genomic_DNA"/>
</dbReference>
<dbReference type="Pfam" id="PF01909">
    <property type="entry name" value="NTP_transf_2"/>
    <property type="match status" value="1"/>
</dbReference>
<accession>G0EG11</accession>
<dbReference type="STRING" id="694429.Pyrfu_1253"/>
<evidence type="ECO:0000313" key="3">
    <source>
        <dbReference type="Proteomes" id="UP000001037"/>
    </source>
</evidence>
<organism evidence="2 3">
    <name type="scientific">Pyrolobus fumarii (strain DSM 11204 / 1A)</name>
    <dbReference type="NCBI Taxonomy" id="694429"/>
    <lineage>
        <taxon>Archaea</taxon>
        <taxon>Thermoproteota</taxon>
        <taxon>Thermoprotei</taxon>
        <taxon>Desulfurococcales</taxon>
        <taxon>Pyrodictiaceae</taxon>
        <taxon>Pyrolobus</taxon>
    </lineage>
</organism>
<dbReference type="GO" id="GO:0016779">
    <property type="term" value="F:nucleotidyltransferase activity"/>
    <property type="evidence" value="ECO:0007669"/>
    <property type="project" value="InterPro"/>
</dbReference>
<dbReference type="InterPro" id="IPR002934">
    <property type="entry name" value="Polymerase_NTP_transf_dom"/>
</dbReference>
<dbReference type="SUPFAM" id="SSF81301">
    <property type="entry name" value="Nucleotidyltransferase"/>
    <property type="match status" value="1"/>
</dbReference>
<dbReference type="Gene3D" id="3.30.460.10">
    <property type="entry name" value="Beta Polymerase, domain 2"/>
    <property type="match status" value="1"/>
</dbReference>
<dbReference type="Proteomes" id="UP000001037">
    <property type="component" value="Chromosome"/>
</dbReference>
<evidence type="ECO:0000259" key="1">
    <source>
        <dbReference type="Pfam" id="PF01909"/>
    </source>
</evidence>
<name>G0EG11_PYRF1</name>
<protein>
    <submittedName>
        <fullName evidence="2">DNA polymerase beta domain protein region</fullName>
    </submittedName>
</protein>
<dbReference type="eggNOG" id="arCOG07292">
    <property type="taxonomic scope" value="Archaea"/>
</dbReference>
<proteinExistence type="predicted"/>
<reference evidence="2 3" key="1">
    <citation type="journal article" date="2011" name="Stand. Genomic Sci.">
        <title>Complete genome sequence of the hyperthermophilic chemolithoautotroph Pyrolobus fumarii type strain (1A).</title>
        <authorList>
            <person name="Anderson I."/>
            <person name="Goker M."/>
            <person name="Nolan M."/>
            <person name="Lucas S."/>
            <person name="Hammon N."/>
            <person name="Deshpande S."/>
            <person name="Cheng J.F."/>
            <person name="Tapia R."/>
            <person name="Han C."/>
            <person name="Goodwin L."/>
            <person name="Pitluck S."/>
            <person name="Huntemann M."/>
            <person name="Liolios K."/>
            <person name="Ivanova N."/>
            <person name="Pagani I."/>
            <person name="Mavromatis K."/>
            <person name="Ovchinikova G."/>
            <person name="Pati A."/>
            <person name="Chen A."/>
            <person name="Palaniappan K."/>
            <person name="Land M."/>
            <person name="Hauser L."/>
            <person name="Brambilla E.M."/>
            <person name="Huber H."/>
            <person name="Yasawong M."/>
            <person name="Rohde M."/>
            <person name="Spring S."/>
            <person name="Abt B."/>
            <person name="Sikorski J."/>
            <person name="Wirth R."/>
            <person name="Detter J.C."/>
            <person name="Woyke T."/>
            <person name="Bristow J."/>
            <person name="Eisen J.A."/>
            <person name="Markowitz V."/>
            <person name="Hugenholtz P."/>
            <person name="Kyrpides N.C."/>
            <person name="Klenk H.P."/>
            <person name="Lapidus A."/>
        </authorList>
    </citation>
    <scope>NUCLEOTIDE SEQUENCE [LARGE SCALE GENOMIC DNA]</scope>
    <source>
        <strain evidence="3">DSM 11204 / 1A</strain>
    </source>
</reference>
<keyword evidence="3" id="KW-1185">Reference proteome</keyword>
<gene>
    <name evidence="2" type="ordered locus">Pyrfu_1253</name>
</gene>
<dbReference type="KEGG" id="pfm:Pyrfu_1253"/>
<sequence length="164" mass="18872">MQRVISGKEELYERIVRVVEDVLGEGVVGIVLFGSTVYMGRGRDIDILVVVDGEVEVREKLRLELEIAKRLRKAVGDLAFDIHVMDLNSFMQNLTPGSFLAGLALGYEVLLDRTNIEDKILKFLQEMSKERHILHNKYGTWDLSRYARITLRIKKAKMKQRHST</sequence>